<accession>A0A0B0PVG9</accession>
<evidence type="ECO:0000313" key="2">
    <source>
        <dbReference type="Proteomes" id="UP000032142"/>
    </source>
</evidence>
<evidence type="ECO:0000313" key="1">
    <source>
        <dbReference type="EMBL" id="KHG27401.1"/>
    </source>
</evidence>
<organism evidence="1 2">
    <name type="scientific">Gossypium arboreum</name>
    <name type="common">Tree cotton</name>
    <name type="synonym">Gossypium nanking</name>
    <dbReference type="NCBI Taxonomy" id="29729"/>
    <lineage>
        <taxon>Eukaryota</taxon>
        <taxon>Viridiplantae</taxon>
        <taxon>Streptophyta</taxon>
        <taxon>Embryophyta</taxon>
        <taxon>Tracheophyta</taxon>
        <taxon>Spermatophyta</taxon>
        <taxon>Magnoliopsida</taxon>
        <taxon>eudicotyledons</taxon>
        <taxon>Gunneridae</taxon>
        <taxon>Pentapetalae</taxon>
        <taxon>rosids</taxon>
        <taxon>malvids</taxon>
        <taxon>Malvales</taxon>
        <taxon>Malvaceae</taxon>
        <taxon>Malvoideae</taxon>
        <taxon>Gossypium</taxon>
    </lineage>
</organism>
<keyword evidence="2" id="KW-1185">Reference proteome</keyword>
<dbReference type="Proteomes" id="UP000032142">
    <property type="component" value="Unassembled WGS sequence"/>
</dbReference>
<reference evidence="2" key="1">
    <citation type="submission" date="2014-09" db="EMBL/GenBank/DDBJ databases">
        <authorList>
            <person name="Mudge J."/>
            <person name="Ramaraj T."/>
            <person name="Lindquist I.E."/>
            <person name="Bharti A.K."/>
            <person name="Sundararajan A."/>
            <person name="Cameron C.T."/>
            <person name="Woodward J.E."/>
            <person name="May G.D."/>
            <person name="Brubaker C."/>
            <person name="Broadhvest J."/>
            <person name="Wilkins T.A."/>
        </authorList>
    </citation>
    <scope>NUCLEOTIDE SEQUENCE</scope>
    <source>
        <strain evidence="2">cv. AKA8401</strain>
    </source>
</reference>
<protein>
    <submittedName>
        <fullName evidence="1">Uncharacterized protein</fullName>
    </submittedName>
</protein>
<sequence length="10" mass="1200">MKLDLFSFLS</sequence>
<proteinExistence type="predicted"/>
<gene>
    <name evidence="1" type="ORF">F383_16445</name>
</gene>
<dbReference type="EMBL" id="KN440985">
    <property type="protein sequence ID" value="KHG27401.1"/>
    <property type="molecule type" value="Genomic_DNA"/>
</dbReference>
<name>A0A0B0PVG9_GOSAR</name>